<accession>A0A1Y1BVR6</accession>
<organism evidence="3 4">
    <name type="scientific">Burkholderia stabilis</name>
    <dbReference type="NCBI Taxonomy" id="95485"/>
    <lineage>
        <taxon>Bacteria</taxon>
        <taxon>Pseudomonadati</taxon>
        <taxon>Pseudomonadota</taxon>
        <taxon>Betaproteobacteria</taxon>
        <taxon>Burkholderiales</taxon>
        <taxon>Burkholderiaceae</taxon>
        <taxon>Burkholderia</taxon>
        <taxon>Burkholderia cepacia complex</taxon>
    </lineage>
</organism>
<evidence type="ECO:0000313" key="3">
    <source>
        <dbReference type="EMBL" id="BAX62398.1"/>
    </source>
</evidence>
<dbReference type="Proteomes" id="UP000218432">
    <property type="component" value="Chromosome 2"/>
</dbReference>
<proteinExistence type="predicted"/>
<feature type="region of interest" description="Disordered" evidence="1">
    <location>
        <begin position="1"/>
        <end position="20"/>
    </location>
</feature>
<evidence type="ECO:0000256" key="2">
    <source>
        <dbReference type="SAM" id="Phobius"/>
    </source>
</evidence>
<protein>
    <submittedName>
        <fullName evidence="3">Uncharacterized protein</fullName>
    </submittedName>
</protein>
<name>A0A1Y1BVR6_9BURK</name>
<keyword evidence="2" id="KW-0472">Membrane</keyword>
<keyword evidence="2" id="KW-0812">Transmembrane</keyword>
<gene>
    <name evidence="3" type="ORF">BSFP_052660</name>
</gene>
<reference evidence="3 4" key="1">
    <citation type="journal article" date="2017" name="Genome Announc.">
        <title>Complete Genome Sequence of Burkholderia stabilis FERMP-21014.</title>
        <authorList>
            <person name="Konishi K."/>
            <person name="Kumagai T."/>
            <person name="Sakasegawa S."/>
            <person name="Tamura T."/>
        </authorList>
    </citation>
    <scope>NUCLEOTIDE SEQUENCE [LARGE SCALE GENOMIC DNA]</scope>
    <source>
        <strain evidence="3 4">FERMP-21014</strain>
    </source>
</reference>
<dbReference type="AlphaFoldDB" id="A0A1Y1BVR6"/>
<dbReference type="RefSeq" id="WP_096474830.1">
    <property type="nucleotide sequence ID" value="NZ_AP018112.1"/>
</dbReference>
<evidence type="ECO:0000313" key="4">
    <source>
        <dbReference type="Proteomes" id="UP000218432"/>
    </source>
</evidence>
<evidence type="ECO:0000256" key="1">
    <source>
        <dbReference type="SAM" id="MobiDB-lite"/>
    </source>
</evidence>
<feature type="transmembrane region" description="Helical" evidence="2">
    <location>
        <begin position="17"/>
        <end position="36"/>
    </location>
</feature>
<keyword evidence="2" id="KW-1133">Transmembrane helix</keyword>
<dbReference type="EMBL" id="AP018112">
    <property type="protein sequence ID" value="BAX62398.1"/>
    <property type="molecule type" value="Genomic_DNA"/>
</dbReference>
<sequence>MLSDTARPLDTQGRPRASAPGGLVVFGGAFYAIAAFHRHRERHARPSRIPPAARFADASSACGSLRDPGREW</sequence>